<evidence type="ECO:0000313" key="3">
    <source>
        <dbReference type="Proteomes" id="UP000664815"/>
    </source>
</evidence>
<comment type="caution">
    <text evidence="2">The sequence shown here is derived from an EMBL/GenBank/DDBJ whole genome shotgun (WGS) entry which is preliminary data.</text>
</comment>
<keyword evidence="1" id="KW-0175">Coiled coil</keyword>
<feature type="non-terminal residue" evidence="2">
    <location>
        <position position="1"/>
    </location>
</feature>
<protein>
    <submittedName>
        <fullName evidence="2">Uncharacterized protein</fullName>
    </submittedName>
</protein>
<reference evidence="2" key="1">
    <citation type="submission" date="2021-02" db="EMBL/GenBank/DDBJ databases">
        <title>Thiocyanate and organic carbon inputs drive convergent selection for specific autotrophic Afipia and Thiobacillus strains within complex microbiomes.</title>
        <authorList>
            <person name="Huddy R.J."/>
            <person name="Sachdeva R."/>
            <person name="Kadzinga F."/>
            <person name="Kantor R.S."/>
            <person name="Harrison S.T.L."/>
            <person name="Banfield J.F."/>
        </authorList>
    </citation>
    <scope>NUCLEOTIDE SEQUENCE</scope>
    <source>
        <strain evidence="2">SCN18_10_11_15_R1_P_69_7</strain>
    </source>
</reference>
<dbReference type="AlphaFoldDB" id="A0A9D8KZ84"/>
<dbReference type="EMBL" id="JAFKMG010000914">
    <property type="protein sequence ID" value="MBN8799643.1"/>
    <property type="molecule type" value="Genomic_DNA"/>
</dbReference>
<proteinExistence type="predicted"/>
<sequence length="99" mass="10749">GRVTGMIDGMKVGDLNLEDGTSMGQLADAIEALPEHFGKAIFEVAAGSKEEQQQTNAKLEEQNQLLREQKELLQRLIAVTQGGVSVQKRESLNASLNAR</sequence>
<feature type="coiled-coil region" evidence="1">
    <location>
        <begin position="49"/>
        <end position="79"/>
    </location>
</feature>
<gene>
    <name evidence="2" type="ORF">J0H45_09845</name>
</gene>
<dbReference type="Proteomes" id="UP000664815">
    <property type="component" value="Unassembled WGS sequence"/>
</dbReference>
<evidence type="ECO:0000256" key="1">
    <source>
        <dbReference type="SAM" id="Coils"/>
    </source>
</evidence>
<evidence type="ECO:0000313" key="2">
    <source>
        <dbReference type="EMBL" id="MBN8799643.1"/>
    </source>
</evidence>
<organism evidence="2 3">
    <name type="scientific">Stenotrophomonas nitritireducens</name>
    <dbReference type="NCBI Taxonomy" id="83617"/>
    <lineage>
        <taxon>Bacteria</taxon>
        <taxon>Pseudomonadati</taxon>
        <taxon>Pseudomonadota</taxon>
        <taxon>Gammaproteobacteria</taxon>
        <taxon>Lysobacterales</taxon>
        <taxon>Lysobacteraceae</taxon>
        <taxon>Stenotrophomonas</taxon>
    </lineage>
</organism>
<name>A0A9D8KZ84_9GAMM</name>
<accession>A0A9D8KZ84</accession>